<comment type="subcellular location">
    <subcellularLocation>
        <location evidence="1">Cell membrane</location>
        <topology evidence="1">Multi-pass membrane protein</topology>
    </subcellularLocation>
</comment>
<evidence type="ECO:0000256" key="5">
    <source>
        <dbReference type="ARBA" id="ARBA00023136"/>
    </source>
</evidence>
<feature type="transmembrane region" description="Helical" evidence="6">
    <location>
        <begin position="53"/>
        <end position="78"/>
    </location>
</feature>
<proteinExistence type="predicted"/>
<reference evidence="8" key="1">
    <citation type="journal article" date="2019" name="Int. J. Syst. Evol. Microbiol.">
        <title>The Global Catalogue of Microorganisms (GCM) 10K type strain sequencing project: providing services to taxonomists for standard genome sequencing and annotation.</title>
        <authorList>
            <consortium name="The Broad Institute Genomics Platform"/>
            <consortium name="The Broad Institute Genome Sequencing Center for Infectious Disease"/>
            <person name="Wu L."/>
            <person name="Ma J."/>
        </authorList>
    </citation>
    <scope>NUCLEOTIDE SEQUENCE [LARGE SCALE GENOMIC DNA]</scope>
    <source>
        <strain evidence="8">CECT 7956</strain>
    </source>
</reference>
<evidence type="ECO:0000256" key="1">
    <source>
        <dbReference type="ARBA" id="ARBA00004651"/>
    </source>
</evidence>
<dbReference type="PANTHER" id="PTHR33529:SF6">
    <property type="entry name" value="YJGP_YJGQ FAMILY PERMEASE"/>
    <property type="match status" value="1"/>
</dbReference>
<feature type="transmembrane region" description="Helical" evidence="6">
    <location>
        <begin position="431"/>
        <end position="453"/>
    </location>
</feature>
<keyword evidence="2" id="KW-1003">Cell membrane</keyword>
<evidence type="ECO:0000313" key="8">
    <source>
        <dbReference type="Proteomes" id="UP001595616"/>
    </source>
</evidence>
<dbReference type="PANTHER" id="PTHR33529">
    <property type="entry name" value="SLR0882 PROTEIN-RELATED"/>
    <property type="match status" value="1"/>
</dbReference>
<keyword evidence="3 6" id="KW-0812">Transmembrane</keyword>
<dbReference type="EMBL" id="JBHRYQ010000001">
    <property type="protein sequence ID" value="MFC3809888.1"/>
    <property type="molecule type" value="Genomic_DNA"/>
</dbReference>
<name>A0ABV7YUJ6_9BACT</name>
<keyword evidence="8" id="KW-1185">Reference proteome</keyword>
<protein>
    <submittedName>
        <fullName evidence="7">LptF/LptG family permease</fullName>
    </submittedName>
</protein>
<feature type="transmembrane region" description="Helical" evidence="6">
    <location>
        <begin position="374"/>
        <end position="394"/>
    </location>
</feature>
<accession>A0ABV7YUJ6</accession>
<evidence type="ECO:0000256" key="6">
    <source>
        <dbReference type="SAM" id="Phobius"/>
    </source>
</evidence>
<sequence>MKKIDKLFVKAFIGPFVLTTAIVVFIFLLRFLMMYFEDFIGKDLGLDVFGKLFLYFSLITVPTALPLATLLATLMCFGNMGEHSELTAMKSAGIPLSRLILPTLYFSIVVSIFSFFYNNYVNPWANLKGYSLLWDVKNAKLTLNIQPGIFYKELPGYRLKVQEKMPDGNSMKNVIIYDHTSNNGNRNVTIADSGRMYFMNNGYYLVFELFNGKNYVENQNNFNKYDESQFVRNSFKKNKIVFSMETFGIKRTNEDQFKYHEYMKNTSELSAQIDTVRRDIRAKTKDQTRQLKSQNAYLFRTNYGKVDSTKKAVPIKAGNWIQEKLKASETSYREMEILETSISQLKNFISTLETDRTIILNRNKEVWRADIERWHKITMAFSCMVMFLIGSSLGSIIKKGGFGMPVLVSISFFILLYVLMQLGDKYAKEGIIPVLVGVWIPNTVLLLIGIYLMSKASNDSRLFENDTFVKFQNTLSNLKSIFRKKKANTHTV</sequence>
<keyword evidence="5 6" id="KW-0472">Membrane</keyword>
<feature type="transmembrane region" description="Helical" evidence="6">
    <location>
        <begin position="12"/>
        <end position="33"/>
    </location>
</feature>
<feature type="transmembrane region" description="Helical" evidence="6">
    <location>
        <begin position="99"/>
        <end position="117"/>
    </location>
</feature>
<feature type="transmembrane region" description="Helical" evidence="6">
    <location>
        <begin position="401"/>
        <end position="419"/>
    </location>
</feature>
<dbReference type="InterPro" id="IPR005495">
    <property type="entry name" value="LptG/LptF_permease"/>
</dbReference>
<gene>
    <name evidence="7" type="ORF">ACFOOI_04425</name>
</gene>
<organism evidence="7 8">
    <name type="scientific">Lacihabitans lacunae</name>
    <dbReference type="NCBI Taxonomy" id="1028214"/>
    <lineage>
        <taxon>Bacteria</taxon>
        <taxon>Pseudomonadati</taxon>
        <taxon>Bacteroidota</taxon>
        <taxon>Cytophagia</taxon>
        <taxon>Cytophagales</taxon>
        <taxon>Leadbetterellaceae</taxon>
        <taxon>Lacihabitans</taxon>
    </lineage>
</organism>
<evidence type="ECO:0000256" key="2">
    <source>
        <dbReference type="ARBA" id="ARBA00022475"/>
    </source>
</evidence>
<dbReference type="Pfam" id="PF03739">
    <property type="entry name" value="LptF_LptG"/>
    <property type="match status" value="1"/>
</dbReference>
<dbReference type="RefSeq" id="WP_379835508.1">
    <property type="nucleotide sequence ID" value="NZ_JBHRYQ010000001.1"/>
</dbReference>
<comment type="caution">
    <text evidence="7">The sequence shown here is derived from an EMBL/GenBank/DDBJ whole genome shotgun (WGS) entry which is preliminary data.</text>
</comment>
<evidence type="ECO:0000313" key="7">
    <source>
        <dbReference type="EMBL" id="MFC3809888.1"/>
    </source>
</evidence>
<evidence type="ECO:0000256" key="4">
    <source>
        <dbReference type="ARBA" id="ARBA00022989"/>
    </source>
</evidence>
<keyword evidence="4 6" id="KW-1133">Transmembrane helix</keyword>
<evidence type="ECO:0000256" key="3">
    <source>
        <dbReference type="ARBA" id="ARBA00022692"/>
    </source>
</evidence>
<dbReference type="Proteomes" id="UP001595616">
    <property type="component" value="Unassembled WGS sequence"/>
</dbReference>